<dbReference type="SUPFAM" id="SSF56104">
    <property type="entry name" value="SAICAR synthase-like"/>
    <property type="match status" value="1"/>
</dbReference>
<feature type="compositionally biased region" description="Low complexity" evidence="5">
    <location>
        <begin position="313"/>
        <end position="331"/>
    </location>
</feature>
<feature type="compositionally biased region" description="Low complexity" evidence="5">
    <location>
        <begin position="505"/>
        <end position="525"/>
    </location>
</feature>
<dbReference type="AlphaFoldDB" id="A0AA48IFS1"/>
<evidence type="ECO:0000256" key="4">
    <source>
        <dbReference type="RuleBase" id="RU363090"/>
    </source>
</evidence>
<feature type="region of interest" description="Disordered" evidence="5">
    <location>
        <begin position="900"/>
        <end position="941"/>
    </location>
</feature>
<keyword evidence="3 4" id="KW-0418">Kinase</keyword>
<organism evidence="6 7">
    <name type="scientific">Cutaneotrichosporon cavernicola</name>
    <dbReference type="NCBI Taxonomy" id="279322"/>
    <lineage>
        <taxon>Eukaryota</taxon>
        <taxon>Fungi</taxon>
        <taxon>Dikarya</taxon>
        <taxon>Basidiomycota</taxon>
        <taxon>Agaricomycotina</taxon>
        <taxon>Tremellomycetes</taxon>
        <taxon>Trichosporonales</taxon>
        <taxon>Trichosporonaceae</taxon>
        <taxon>Cutaneotrichosporon</taxon>
    </lineage>
</organism>
<dbReference type="GO" id="GO:0005634">
    <property type="term" value="C:nucleus"/>
    <property type="evidence" value="ECO:0007669"/>
    <property type="project" value="TreeGrafter"/>
</dbReference>
<name>A0AA48IFS1_9TREE</name>
<dbReference type="Pfam" id="PF03770">
    <property type="entry name" value="IPK"/>
    <property type="match status" value="1"/>
</dbReference>
<keyword evidence="7" id="KW-1185">Reference proteome</keyword>
<evidence type="ECO:0000313" key="6">
    <source>
        <dbReference type="EMBL" id="BEI89428.1"/>
    </source>
</evidence>
<accession>A0AA48IFS1</accession>
<evidence type="ECO:0000313" key="7">
    <source>
        <dbReference type="Proteomes" id="UP001233271"/>
    </source>
</evidence>
<dbReference type="InterPro" id="IPR038286">
    <property type="entry name" value="IPK_sf"/>
</dbReference>
<feature type="compositionally biased region" description="Low complexity" evidence="5">
    <location>
        <begin position="77"/>
        <end position="89"/>
    </location>
</feature>
<feature type="compositionally biased region" description="Basic and acidic residues" evidence="5">
    <location>
        <begin position="216"/>
        <end position="235"/>
    </location>
</feature>
<feature type="region of interest" description="Disordered" evidence="5">
    <location>
        <begin position="210"/>
        <end position="346"/>
    </location>
</feature>
<feature type="compositionally biased region" description="Low complexity" evidence="5">
    <location>
        <begin position="714"/>
        <end position="724"/>
    </location>
</feature>
<comment type="similarity">
    <text evidence="1 4">Belongs to the inositol phosphokinase (IPK) family.</text>
</comment>
<gene>
    <name evidence="6" type="primary">KCS1</name>
    <name evidence="6" type="ORF">CcaverHIS019_0207900</name>
</gene>
<dbReference type="KEGG" id="ccac:CcaHIS019_0207900"/>
<proteinExistence type="inferred from homology"/>
<feature type="compositionally biased region" description="Basic and acidic residues" evidence="5">
    <location>
        <begin position="932"/>
        <end position="941"/>
    </location>
</feature>
<dbReference type="GO" id="GO:0008440">
    <property type="term" value="F:inositol-1,4,5-trisphosphate 3-kinase activity"/>
    <property type="evidence" value="ECO:0007669"/>
    <property type="project" value="TreeGrafter"/>
</dbReference>
<keyword evidence="2 4" id="KW-0808">Transferase</keyword>
<evidence type="ECO:0000256" key="3">
    <source>
        <dbReference type="ARBA" id="ARBA00022777"/>
    </source>
</evidence>
<evidence type="ECO:0000256" key="1">
    <source>
        <dbReference type="ARBA" id="ARBA00007374"/>
    </source>
</evidence>
<dbReference type="RefSeq" id="XP_060454694.1">
    <property type="nucleotide sequence ID" value="XM_060597841.1"/>
</dbReference>
<dbReference type="InterPro" id="IPR005522">
    <property type="entry name" value="IPK"/>
</dbReference>
<dbReference type="PANTHER" id="PTHR12400:SF21">
    <property type="entry name" value="KINASE"/>
    <property type="match status" value="1"/>
</dbReference>
<evidence type="ECO:0000256" key="2">
    <source>
        <dbReference type="ARBA" id="ARBA00022679"/>
    </source>
</evidence>
<feature type="compositionally biased region" description="Basic and acidic residues" evidence="5">
    <location>
        <begin position="683"/>
        <end position="696"/>
    </location>
</feature>
<reference evidence="6" key="1">
    <citation type="journal article" date="2023" name="BMC Genomics">
        <title>Chromosome-level genome assemblies of Cutaneotrichosporon spp. (Trichosporonales, Basidiomycota) reveal imbalanced evolution between nucleotide sequences and chromosome synteny.</title>
        <authorList>
            <person name="Kobayashi Y."/>
            <person name="Kayamori A."/>
            <person name="Aoki K."/>
            <person name="Shiwa Y."/>
            <person name="Matsutani M."/>
            <person name="Fujita N."/>
            <person name="Sugita T."/>
            <person name="Iwasaki W."/>
            <person name="Tanaka N."/>
            <person name="Takashima M."/>
        </authorList>
    </citation>
    <scope>NUCLEOTIDE SEQUENCE</scope>
    <source>
        <strain evidence="6">HIS019</strain>
    </source>
</reference>
<dbReference type="GeneID" id="85493299"/>
<feature type="compositionally biased region" description="Polar residues" evidence="5">
    <location>
        <begin position="8"/>
        <end position="18"/>
    </location>
</feature>
<dbReference type="Proteomes" id="UP001233271">
    <property type="component" value="Chromosome 2"/>
</dbReference>
<dbReference type="GO" id="GO:0032958">
    <property type="term" value="P:inositol phosphate biosynthetic process"/>
    <property type="evidence" value="ECO:0007669"/>
    <property type="project" value="InterPro"/>
</dbReference>
<dbReference type="GO" id="GO:0005737">
    <property type="term" value="C:cytoplasm"/>
    <property type="evidence" value="ECO:0007669"/>
    <property type="project" value="TreeGrafter"/>
</dbReference>
<dbReference type="GO" id="GO:0000824">
    <property type="term" value="F:inositol-1,4,5,6-tetrakisphosphate 3-kinase activity"/>
    <property type="evidence" value="ECO:0007669"/>
    <property type="project" value="TreeGrafter"/>
</dbReference>
<sequence length="1067" mass="117083">MGQAPFLATNTPSSSDLQSPFRARSSKGKSKGSGQLRDRTNNDDEVGSVTISLRPNQRDLDVDTDDAGESDRHISSNRRSSGGRALASRKQLFRPRAASMALPDPVTHAPPVASASNQFFLPHYSTDSKFSLQQGHGRAGTAHSSSFGVRLGMRTDDGEFENTGLNDVIRRGAANGGEVALPKLALRALSEAKEDMDTCATFKQTRKGSIGMGLFKESRSQQKDPERDRGGRAPESKPSLGLEAVVSTPPLEEVAEEEEVLGSPPPCRPSADHRSRRESKSDDNVVVAEPAGVPSPRQSIDRGRAYSFDDDSGWTSTSSSGSGEFESASATDTDDEEPLAVPLEPYGHKVGGHSSIYQFTRAAICKPLVGRENVFYEDMERLAPGLLPYVPRYLGVMVVNYRRKADTEGSQTPATERDLTLSPAVSLPATPCPRSQTGRSEATVSDIEVPEVQLDFNRHVVPDWLFRSAGPSCRSLAGSQSLAERGRGRRRFPSADENDPRTRRSSSVRSPASVPRTSFSPSSSFGKLSIGDLGSPPNGLPAARLMREEPRTPMQSPSSVHPLQRLHHANSSPALNRLDMWSSLDRSGNGFGSPHPPFGGIGSTTVNNKLKDHVFSTIFKRLKKKSNLYRPVHHDDADADDERDGGPLRRPAFKPKRSDSGSRSMRRTRSEANVPGVDNSSNGKREHSTERGLFHMDDDEPEAPQANGRRPNTAVRRSSSAGGRRAVHPSRLQEDDYSPSIAPSVVNGDDITRQELFIFMEDLTGKLKKPCVLDLKMGTRQYGYDATPLKKISQRKKCDQTTSRTLGVRMCGMQVWSNATQSFVSKNKYRGRQLKKEEFPRVLALFLNDGDHLLAQHIPPLMQKLYSLAAILATLDGFRFYGCSLLLIYDGDHEVQEHYARKARPAHERHESMFEGAPRRRSSMSATTRRSRSADVADMKRSKRVKGDVTVRIVDFAHATSGQDIKYPYPRGVRDPPNLGKGYCPMIDDETGLALARFPPKHPLDPDLGFLYGISSIVASLRGIYADESERSRAAGNGGLPSLPPFEHSNVFDKLFPPAMDLTYLST</sequence>
<dbReference type="EMBL" id="AP028213">
    <property type="protein sequence ID" value="BEI89428.1"/>
    <property type="molecule type" value="Genomic_DNA"/>
</dbReference>
<protein>
    <recommendedName>
        <fullName evidence="4">Kinase</fullName>
        <ecNumber evidence="4">2.7.-.-</ecNumber>
    </recommendedName>
</protein>
<dbReference type="PANTHER" id="PTHR12400">
    <property type="entry name" value="INOSITOL POLYPHOSPHATE KINASE"/>
    <property type="match status" value="1"/>
</dbReference>
<feature type="compositionally biased region" description="Basic and acidic residues" evidence="5">
    <location>
        <begin position="270"/>
        <end position="283"/>
    </location>
</feature>
<feature type="region of interest" description="Disordered" evidence="5">
    <location>
        <begin position="1"/>
        <end position="113"/>
    </location>
</feature>
<feature type="region of interest" description="Disordered" evidence="5">
    <location>
        <begin position="632"/>
        <end position="743"/>
    </location>
</feature>
<feature type="compositionally biased region" description="Basic and acidic residues" evidence="5">
    <location>
        <begin position="900"/>
        <end position="913"/>
    </location>
</feature>
<dbReference type="Gene3D" id="3.30.470.160">
    <property type="entry name" value="Inositol polyphosphate kinase"/>
    <property type="match status" value="1"/>
</dbReference>
<feature type="region of interest" description="Disordered" evidence="5">
    <location>
        <begin position="473"/>
        <end position="543"/>
    </location>
</feature>
<dbReference type="EC" id="2.7.-.-" evidence="4"/>
<evidence type="ECO:0000256" key="5">
    <source>
        <dbReference type="SAM" id="MobiDB-lite"/>
    </source>
</evidence>
<dbReference type="GO" id="GO:0046854">
    <property type="term" value="P:phosphatidylinositol phosphate biosynthetic process"/>
    <property type="evidence" value="ECO:0007669"/>
    <property type="project" value="TreeGrafter"/>
</dbReference>